<dbReference type="GO" id="GO:0005737">
    <property type="term" value="C:cytoplasm"/>
    <property type="evidence" value="ECO:0007669"/>
    <property type="project" value="UniProtKB-SubCell"/>
</dbReference>
<dbReference type="RefSeq" id="WP_052835733.1">
    <property type="nucleotide sequence ID" value="NZ_CDRZ01000291.1"/>
</dbReference>
<keyword evidence="11" id="KW-1185">Reference proteome</keyword>
<evidence type="ECO:0000256" key="2">
    <source>
        <dbReference type="ARBA" id="ARBA00022679"/>
    </source>
</evidence>
<dbReference type="AlphaFoldDB" id="A0A0B7MR24"/>
<dbReference type="InterPro" id="IPR037143">
    <property type="entry name" value="4-PPantetheinyl_Trfase_dom_sf"/>
</dbReference>
<dbReference type="InterPro" id="IPR002582">
    <property type="entry name" value="ACPS"/>
</dbReference>
<dbReference type="GO" id="GO:0006633">
    <property type="term" value="P:fatty acid biosynthetic process"/>
    <property type="evidence" value="ECO:0007669"/>
    <property type="project" value="UniProtKB-UniRule"/>
</dbReference>
<name>A0A0B7MR24_9FIRM</name>
<dbReference type="Gene3D" id="3.90.470.20">
    <property type="entry name" value="4'-phosphopantetheinyl transferase domain"/>
    <property type="match status" value="1"/>
</dbReference>
<evidence type="ECO:0000256" key="8">
    <source>
        <dbReference type="HAMAP-Rule" id="MF_00101"/>
    </source>
</evidence>
<dbReference type="NCBIfam" id="TIGR00556">
    <property type="entry name" value="pantethn_trn"/>
    <property type="match status" value="1"/>
</dbReference>
<evidence type="ECO:0000256" key="3">
    <source>
        <dbReference type="ARBA" id="ARBA00022723"/>
    </source>
</evidence>
<evidence type="ECO:0000313" key="11">
    <source>
        <dbReference type="Proteomes" id="UP000046155"/>
    </source>
</evidence>
<reference evidence="11" key="1">
    <citation type="submission" date="2015-01" db="EMBL/GenBank/DDBJ databases">
        <authorList>
            <person name="Manzoor Shahid"/>
            <person name="Zubair Saima"/>
        </authorList>
    </citation>
    <scope>NUCLEOTIDE SEQUENCE [LARGE SCALE GENOMIC DNA]</scope>
    <source>
        <strain evidence="11">Sp3</strain>
    </source>
</reference>
<comment type="function">
    <text evidence="8">Transfers the 4'-phosphopantetheine moiety from coenzyme A to a Ser of acyl-carrier-protein.</text>
</comment>
<dbReference type="HAMAP" id="MF_00101">
    <property type="entry name" value="AcpS"/>
    <property type="match status" value="1"/>
</dbReference>
<keyword evidence="4 8" id="KW-0276">Fatty acid metabolism</keyword>
<gene>
    <name evidence="8 10" type="primary">acpS</name>
    <name evidence="10" type="ORF">SSCH_90033</name>
</gene>
<dbReference type="EC" id="2.7.8.7" evidence="8"/>
<dbReference type="InterPro" id="IPR008278">
    <property type="entry name" value="4-PPantetheinyl_Trfase_dom"/>
</dbReference>
<evidence type="ECO:0000256" key="6">
    <source>
        <dbReference type="ARBA" id="ARBA00023098"/>
    </source>
</evidence>
<keyword evidence="6 8" id="KW-0443">Lipid metabolism</keyword>
<proteinExistence type="inferred from homology"/>
<dbReference type="GO" id="GO:0008897">
    <property type="term" value="F:holo-[acyl-carrier-protein] synthase activity"/>
    <property type="evidence" value="ECO:0007669"/>
    <property type="project" value="UniProtKB-UniRule"/>
</dbReference>
<feature type="domain" description="4'-phosphopantetheinyl transferase" evidence="9">
    <location>
        <begin position="10"/>
        <end position="108"/>
    </location>
</feature>
<dbReference type="Proteomes" id="UP000046155">
    <property type="component" value="Unassembled WGS sequence"/>
</dbReference>
<evidence type="ECO:0000256" key="1">
    <source>
        <dbReference type="ARBA" id="ARBA00022516"/>
    </source>
</evidence>
<comment type="cofactor">
    <cofactor evidence="8">
        <name>Mg(2+)</name>
        <dbReference type="ChEBI" id="CHEBI:18420"/>
    </cofactor>
</comment>
<accession>A0A0B7MR24</accession>
<evidence type="ECO:0000259" key="9">
    <source>
        <dbReference type="Pfam" id="PF01648"/>
    </source>
</evidence>
<comment type="similarity">
    <text evidence="8">Belongs to the P-Pant transferase superfamily. AcpS family.</text>
</comment>
<dbReference type="Pfam" id="PF01648">
    <property type="entry name" value="ACPS"/>
    <property type="match status" value="1"/>
</dbReference>
<dbReference type="GO" id="GO:0000287">
    <property type="term" value="F:magnesium ion binding"/>
    <property type="evidence" value="ECO:0007669"/>
    <property type="project" value="UniProtKB-UniRule"/>
</dbReference>
<comment type="catalytic activity">
    <reaction evidence="8">
        <text>apo-[ACP] + CoA = holo-[ACP] + adenosine 3',5'-bisphosphate + H(+)</text>
        <dbReference type="Rhea" id="RHEA:12068"/>
        <dbReference type="Rhea" id="RHEA-COMP:9685"/>
        <dbReference type="Rhea" id="RHEA-COMP:9690"/>
        <dbReference type="ChEBI" id="CHEBI:15378"/>
        <dbReference type="ChEBI" id="CHEBI:29999"/>
        <dbReference type="ChEBI" id="CHEBI:57287"/>
        <dbReference type="ChEBI" id="CHEBI:58343"/>
        <dbReference type="ChEBI" id="CHEBI:64479"/>
        <dbReference type="EC" id="2.7.8.7"/>
    </reaction>
</comment>
<dbReference type="EMBL" id="CDRZ01000291">
    <property type="protein sequence ID" value="CEO90466.1"/>
    <property type="molecule type" value="Genomic_DNA"/>
</dbReference>
<keyword evidence="2 8" id="KW-0808">Transferase</keyword>
<sequence length="133" mass="14646">MCYGEIMVLGIGIDIIEIARVERALERRGRLLERLFTSQEIAYCMDRGRPGASLAARFAAKEAVRKACSSVFPGEVLPWLHIEISMDNGRPMVNLLGNTALKADRNGIREVLVSLSHSREYACASALVLGDKV</sequence>
<keyword evidence="1 8" id="KW-0444">Lipid biosynthesis</keyword>
<keyword evidence="3 8" id="KW-0479">Metal-binding</keyword>
<feature type="binding site" evidence="8">
    <location>
        <position position="62"/>
    </location>
    <ligand>
        <name>Mg(2+)</name>
        <dbReference type="ChEBI" id="CHEBI:18420"/>
    </ligand>
</feature>
<evidence type="ECO:0000313" key="10">
    <source>
        <dbReference type="EMBL" id="CEO90466.1"/>
    </source>
</evidence>
<evidence type="ECO:0000256" key="5">
    <source>
        <dbReference type="ARBA" id="ARBA00022842"/>
    </source>
</evidence>
<dbReference type="NCBIfam" id="TIGR00516">
    <property type="entry name" value="acpS"/>
    <property type="match status" value="1"/>
</dbReference>
<evidence type="ECO:0000256" key="7">
    <source>
        <dbReference type="ARBA" id="ARBA00023160"/>
    </source>
</evidence>
<organism evidence="10 11">
    <name type="scientific">Syntrophaceticus schinkii</name>
    <dbReference type="NCBI Taxonomy" id="499207"/>
    <lineage>
        <taxon>Bacteria</taxon>
        <taxon>Bacillati</taxon>
        <taxon>Bacillota</taxon>
        <taxon>Clostridia</taxon>
        <taxon>Thermoanaerobacterales</taxon>
        <taxon>Thermoanaerobacterales Family III. Incertae Sedis</taxon>
        <taxon>Syntrophaceticus</taxon>
    </lineage>
</organism>
<comment type="subcellular location">
    <subcellularLocation>
        <location evidence="8">Cytoplasm</location>
    </subcellularLocation>
</comment>
<dbReference type="SUPFAM" id="SSF56214">
    <property type="entry name" value="4'-phosphopantetheinyl transferase"/>
    <property type="match status" value="1"/>
</dbReference>
<keyword evidence="8" id="KW-0963">Cytoplasm</keyword>
<feature type="binding site" evidence="8">
    <location>
        <position position="14"/>
    </location>
    <ligand>
        <name>Mg(2+)</name>
        <dbReference type="ChEBI" id="CHEBI:18420"/>
    </ligand>
</feature>
<keyword evidence="7 8" id="KW-0275">Fatty acid biosynthesis</keyword>
<dbReference type="InterPro" id="IPR004568">
    <property type="entry name" value="Ppantetheine-prot_Trfase_dom"/>
</dbReference>
<evidence type="ECO:0000256" key="4">
    <source>
        <dbReference type="ARBA" id="ARBA00022832"/>
    </source>
</evidence>
<keyword evidence="5 8" id="KW-0460">Magnesium</keyword>
<protein>
    <recommendedName>
        <fullName evidence="8">Holo-[acyl-carrier-protein] synthase</fullName>
        <shortName evidence="8">Holo-ACP synthase</shortName>
        <ecNumber evidence="8">2.7.8.7</ecNumber>
    </recommendedName>
    <alternativeName>
        <fullName evidence="8">4'-phosphopantetheinyl transferase AcpS</fullName>
    </alternativeName>
</protein>